<evidence type="ECO:0000313" key="2">
    <source>
        <dbReference type="Proteomes" id="UP001165121"/>
    </source>
</evidence>
<sequence length="86" mass="9174">MKQDTIASALSLRQLPVSSISPPQVLCLSSSSVEVSAFSLDGGLNSAIPGDSDSASPNSNDAVEYWSEEYQRSYLYDPVTGVSTWL</sequence>
<gene>
    <name evidence="1" type="ORF">Pfra01_002459400</name>
</gene>
<organism evidence="1 2">
    <name type="scientific">Phytophthora fragariaefolia</name>
    <dbReference type="NCBI Taxonomy" id="1490495"/>
    <lineage>
        <taxon>Eukaryota</taxon>
        <taxon>Sar</taxon>
        <taxon>Stramenopiles</taxon>
        <taxon>Oomycota</taxon>
        <taxon>Peronosporomycetes</taxon>
        <taxon>Peronosporales</taxon>
        <taxon>Peronosporaceae</taxon>
        <taxon>Phytophthora</taxon>
    </lineage>
</organism>
<proteinExistence type="predicted"/>
<name>A0A9W6YB79_9STRA</name>
<dbReference type="Proteomes" id="UP001165121">
    <property type="component" value="Unassembled WGS sequence"/>
</dbReference>
<keyword evidence="2" id="KW-1185">Reference proteome</keyword>
<accession>A0A9W6YB79</accession>
<dbReference type="AlphaFoldDB" id="A0A9W6YB79"/>
<dbReference type="EMBL" id="BSXT01004371">
    <property type="protein sequence ID" value="GMF57576.1"/>
    <property type="molecule type" value="Genomic_DNA"/>
</dbReference>
<evidence type="ECO:0000313" key="1">
    <source>
        <dbReference type="EMBL" id="GMF57576.1"/>
    </source>
</evidence>
<reference evidence="1" key="1">
    <citation type="submission" date="2023-04" db="EMBL/GenBank/DDBJ databases">
        <title>Phytophthora fragariaefolia NBRC 109709.</title>
        <authorList>
            <person name="Ichikawa N."/>
            <person name="Sato H."/>
            <person name="Tonouchi N."/>
        </authorList>
    </citation>
    <scope>NUCLEOTIDE SEQUENCE</scope>
    <source>
        <strain evidence="1">NBRC 109709</strain>
    </source>
</reference>
<comment type="caution">
    <text evidence="1">The sequence shown here is derived from an EMBL/GenBank/DDBJ whole genome shotgun (WGS) entry which is preliminary data.</text>
</comment>
<protein>
    <submittedName>
        <fullName evidence="1">Unnamed protein product</fullName>
    </submittedName>
</protein>